<organism evidence="1 2">
    <name type="scientific">Treponema succinifaciens (strain ATCC 33096 / DSM 2489 / 6091)</name>
    <dbReference type="NCBI Taxonomy" id="869209"/>
    <lineage>
        <taxon>Bacteria</taxon>
        <taxon>Pseudomonadati</taxon>
        <taxon>Spirochaetota</taxon>
        <taxon>Spirochaetia</taxon>
        <taxon>Spirochaetales</taxon>
        <taxon>Treponemataceae</taxon>
        <taxon>Treponema</taxon>
    </lineage>
</organism>
<evidence type="ECO:0000313" key="1">
    <source>
        <dbReference type="EMBL" id="AEB13666.1"/>
    </source>
</evidence>
<reference evidence="1 2" key="1">
    <citation type="journal article" date="2011" name="Stand. Genomic Sci.">
        <title>Complete genome sequence of Treponema succinifaciens type strain (6091).</title>
        <authorList>
            <person name="Han C."/>
            <person name="Gronow S."/>
            <person name="Teshima H."/>
            <person name="Lapidus A."/>
            <person name="Nolan M."/>
            <person name="Lucas S."/>
            <person name="Hammon N."/>
            <person name="Deshpande S."/>
            <person name="Cheng J.F."/>
            <person name="Zeytun A."/>
            <person name="Tapia R."/>
            <person name="Goodwin L."/>
            <person name="Pitluck S."/>
            <person name="Liolios K."/>
            <person name="Pagani I."/>
            <person name="Ivanova N."/>
            <person name="Mavromatis K."/>
            <person name="Mikhailova N."/>
            <person name="Huntemann M."/>
            <person name="Pati A."/>
            <person name="Chen A."/>
            <person name="Palaniappan K."/>
            <person name="Land M."/>
            <person name="Hauser L."/>
            <person name="Brambilla E.M."/>
            <person name="Rohde M."/>
            <person name="Goker M."/>
            <person name="Woyke T."/>
            <person name="Bristow J."/>
            <person name="Eisen J.A."/>
            <person name="Markowitz V."/>
            <person name="Hugenholtz P."/>
            <person name="Kyrpides N.C."/>
            <person name="Klenk H.P."/>
            <person name="Detter J.C."/>
        </authorList>
    </citation>
    <scope>NUCLEOTIDE SEQUENCE [LARGE SCALE GENOMIC DNA]</scope>
    <source>
        <strain evidence="2">ATCC 33096 / DSM 2489 / 6091</strain>
    </source>
</reference>
<protein>
    <submittedName>
        <fullName evidence="1">Uncharacterized protein</fullName>
    </submittedName>
</protein>
<keyword evidence="2" id="KW-1185">Reference proteome</keyword>
<sequence>MFLDKIATEFEFKIENMLHGMNDEEQLKFLLSLQEWAQDMFDEPFSLRRW</sequence>
<gene>
    <name evidence="1" type="ordered locus">Tresu_0730</name>
</gene>
<dbReference type="Proteomes" id="UP000006852">
    <property type="component" value="Chromosome"/>
</dbReference>
<evidence type="ECO:0000313" key="2">
    <source>
        <dbReference type="Proteomes" id="UP000006852"/>
    </source>
</evidence>
<reference evidence="2" key="2">
    <citation type="submission" date="2011-04" db="EMBL/GenBank/DDBJ databases">
        <title>The complete genome of chromosome of Treponema succinifaciens DSM 2489.</title>
        <authorList>
            <person name="Lucas S."/>
            <person name="Copeland A."/>
            <person name="Lapidus A."/>
            <person name="Bruce D."/>
            <person name="Goodwin L."/>
            <person name="Pitluck S."/>
            <person name="Peters L."/>
            <person name="Kyrpides N."/>
            <person name="Mavromatis K."/>
            <person name="Ivanova N."/>
            <person name="Ovchinnikova G."/>
            <person name="Teshima H."/>
            <person name="Detter J.C."/>
            <person name="Tapia R."/>
            <person name="Han C."/>
            <person name="Land M."/>
            <person name="Hauser L."/>
            <person name="Markowitz V."/>
            <person name="Cheng J.-F."/>
            <person name="Hugenholtz P."/>
            <person name="Woyke T."/>
            <person name="Wu D."/>
            <person name="Gronow S."/>
            <person name="Wellnitz S."/>
            <person name="Brambilla E."/>
            <person name="Klenk H.-P."/>
            <person name="Eisen J.A."/>
        </authorList>
    </citation>
    <scope>NUCLEOTIDE SEQUENCE [LARGE SCALE GENOMIC DNA]</scope>
    <source>
        <strain evidence="2">ATCC 33096 / DSM 2489 / 6091</strain>
    </source>
</reference>
<dbReference type="KEGG" id="tsu:Tresu_0730"/>
<accession>F2NVF6</accession>
<dbReference type="AlphaFoldDB" id="F2NVF6"/>
<name>F2NVF6_TRES6</name>
<proteinExistence type="predicted"/>
<dbReference type="EMBL" id="CP002631">
    <property type="protein sequence ID" value="AEB13666.1"/>
    <property type="molecule type" value="Genomic_DNA"/>
</dbReference>
<dbReference type="HOGENOM" id="CLU_3123899_0_0_12"/>
<dbReference type="STRING" id="869209.Tresu_0730"/>